<accession>A0A8J2KDN6</accession>
<feature type="non-terminal residue" evidence="1">
    <location>
        <position position="1"/>
    </location>
</feature>
<dbReference type="EMBL" id="CAJVCH010319428">
    <property type="protein sequence ID" value="CAG7786532.1"/>
    <property type="molecule type" value="Genomic_DNA"/>
</dbReference>
<gene>
    <name evidence="1" type="ORF">AFUS01_LOCUS25096</name>
</gene>
<organism evidence="1 2">
    <name type="scientific">Allacma fusca</name>
    <dbReference type="NCBI Taxonomy" id="39272"/>
    <lineage>
        <taxon>Eukaryota</taxon>
        <taxon>Metazoa</taxon>
        <taxon>Ecdysozoa</taxon>
        <taxon>Arthropoda</taxon>
        <taxon>Hexapoda</taxon>
        <taxon>Collembola</taxon>
        <taxon>Symphypleona</taxon>
        <taxon>Sminthuridae</taxon>
        <taxon>Allacma</taxon>
    </lineage>
</organism>
<evidence type="ECO:0000313" key="2">
    <source>
        <dbReference type="Proteomes" id="UP000708208"/>
    </source>
</evidence>
<proteinExistence type="predicted"/>
<keyword evidence="2" id="KW-1185">Reference proteome</keyword>
<protein>
    <submittedName>
        <fullName evidence="1">Uncharacterized protein</fullName>
    </submittedName>
</protein>
<dbReference type="AlphaFoldDB" id="A0A8J2KDN6"/>
<reference evidence="1" key="1">
    <citation type="submission" date="2021-06" db="EMBL/GenBank/DDBJ databases">
        <authorList>
            <person name="Hodson N. C."/>
            <person name="Mongue J. A."/>
            <person name="Jaron S. K."/>
        </authorList>
    </citation>
    <scope>NUCLEOTIDE SEQUENCE</scope>
</reference>
<name>A0A8J2KDN6_9HEXA</name>
<sequence>NDETMRRKRKCTCNVLGTLAHNHYISVW</sequence>
<comment type="caution">
    <text evidence="1">The sequence shown here is derived from an EMBL/GenBank/DDBJ whole genome shotgun (WGS) entry which is preliminary data.</text>
</comment>
<evidence type="ECO:0000313" key="1">
    <source>
        <dbReference type="EMBL" id="CAG7786532.1"/>
    </source>
</evidence>
<dbReference type="Proteomes" id="UP000708208">
    <property type="component" value="Unassembled WGS sequence"/>
</dbReference>